<comment type="caution">
    <text evidence="20">The sequence shown here is derived from an EMBL/GenBank/DDBJ whole genome shotgun (WGS) entry which is preliminary data.</text>
</comment>
<organism evidence="20 21">
    <name type="scientific">Dioszegia hungarica</name>
    <dbReference type="NCBI Taxonomy" id="4972"/>
    <lineage>
        <taxon>Eukaryota</taxon>
        <taxon>Fungi</taxon>
        <taxon>Dikarya</taxon>
        <taxon>Basidiomycota</taxon>
        <taxon>Agaricomycotina</taxon>
        <taxon>Tremellomycetes</taxon>
        <taxon>Tremellales</taxon>
        <taxon>Bulleribasidiaceae</taxon>
        <taxon>Dioszegia</taxon>
    </lineage>
</organism>
<dbReference type="AlphaFoldDB" id="A0AA38LRT5"/>
<dbReference type="RefSeq" id="XP_052941636.1">
    <property type="nucleotide sequence ID" value="XM_053088150.1"/>
</dbReference>
<dbReference type="Proteomes" id="UP001164286">
    <property type="component" value="Unassembled WGS sequence"/>
</dbReference>
<dbReference type="InterPro" id="IPR007698">
    <property type="entry name" value="AlaDH/PNT_NAD(H)-bd"/>
</dbReference>
<evidence type="ECO:0000256" key="6">
    <source>
        <dbReference type="ARBA" id="ARBA00022605"/>
    </source>
</evidence>
<dbReference type="GeneID" id="77727355"/>
<feature type="active site" description="Proton acceptor" evidence="14">
    <location>
        <position position="95"/>
    </location>
</feature>
<dbReference type="SMART" id="SM01003">
    <property type="entry name" value="AlaDh_PNT_N"/>
    <property type="match status" value="1"/>
</dbReference>
<dbReference type="InterPro" id="IPR051168">
    <property type="entry name" value="AASS"/>
</dbReference>
<name>A0AA38LRT5_9TREE</name>
<keyword evidence="8 13" id="KW-0520">NAD</keyword>
<evidence type="ECO:0000256" key="12">
    <source>
        <dbReference type="ARBA" id="ARBA00047860"/>
    </source>
</evidence>
<evidence type="ECO:0000256" key="3">
    <source>
        <dbReference type="ARBA" id="ARBA00011245"/>
    </source>
</evidence>
<feature type="binding site" evidence="15">
    <location>
        <position position="248"/>
    </location>
    <ligand>
        <name>NAD(+)</name>
        <dbReference type="ChEBI" id="CHEBI:57540"/>
    </ligand>
</feature>
<feature type="domain" description="Alanine dehydrogenase/pyridine nucleotide transhydrogenase NAD(H)-binding" evidence="18">
    <location>
        <begin position="195"/>
        <end position="337"/>
    </location>
</feature>
<evidence type="ECO:0000256" key="10">
    <source>
        <dbReference type="ARBA" id="ARBA00023157"/>
    </source>
</evidence>
<evidence type="ECO:0000256" key="16">
    <source>
        <dbReference type="PIRSR" id="PIRSR018250-4"/>
    </source>
</evidence>
<evidence type="ECO:0000256" key="11">
    <source>
        <dbReference type="ARBA" id="ARBA00033228"/>
    </source>
</evidence>
<dbReference type="FunFam" id="3.40.50.720:FF:000217">
    <property type="entry name" value="Saccharopine dehydrogenase [NAD(+), L-lysine-forming]"/>
    <property type="match status" value="1"/>
</dbReference>
<evidence type="ECO:0000256" key="15">
    <source>
        <dbReference type="PIRSR" id="PIRSR018250-3"/>
    </source>
</evidence>
<dbReference type="SUPFAM" id="SSF51735">
    <property type="entry name" value="NAD(P)-binding Rossmann-fold domains"/>
    <property type="match status" value="1"/>
</dbReference>
<dbReference type="Gene3D" id="3.40.50.720">
    <property type="entry name" value="NAD(P)-binding Rossmann-like Domain"/>
    <property type="match status" value="1"/>
</dbReference>
<dbReference type="InterPro" id="IPR027281">
    <property type="entry name" value="Lys1"/>
</dbReference>
<feature type="binding site" evidence="15">
    <location>
        <position position="148"/>
    </location>
    <ligand>
        <name>NAD(+)</name>
        <dbReference type="ChEBI" id="CHEBI:57540"/>
    </ligand>
</feature>
<evidence type="ECO:0000259" key="18">
    <source>
        <dbReference type="SMART" id="SM01002"/>
    </source>
</evidence>
<feature type="binding site" evidence="15">
    <location>
        <position position="297"/>
    </location>
    <ligand>
        <name>NAD(+)</name>
        <dbReference type="ChEBI" id="CHEBI:57540"/>
    </ligand>
</feature>
<evidence type="ECO:0000256" key="7">
    <source>
        <dbReference type="ARBA" id="ARBA00023002"/>
    </source>
</evidence>
<evidence type="ECO:0000256" key="13">
    <source>
        <dbReference type="PIRNR" id="PIRNR018250"/>
    </source>
</evidence>
<evidence type="ECO:0000256" key="2">
    <source>
        <dbReference type="ARBA" id="ARBA00005689"/>
    </source>
</evidence>
<keyword evidence="21" id="KW-1185">Reference proteome</keyword>
<comment type="subunit">
    <text evidence="3">Monomer.</text>
</comment>
<dbReference type="GO" id="GO:0005737">
    <property type="term" value="C:cytoplasm"/>
    <property type="evidence" value="ECO:0007669"/>
    <property type="project" value="TreeGrafter"/>
</dbReference>
<dbReference type="GO" id="GO:0019878">
    <property type="term" value="P:lysine biosynthetic process via aminoadipic acid"/>
    <property type="evidence" value="ECO:0007669"/>
    <property type="project" value="TreeGrafter"/>
</dbReference>
<sequence length="398" mass="43840">MSVQPTQPESAAGTSAETQPRQPIWLRCEKKPHEHRSALTPTTARTLMDNNFEVFVERDPQRIFDDKEFEDVGCKMVPNNEWPSAPVEVPIIGLKELPESSDPLPHTHIQFAHCFKHQGGWQSVLRRFRQGGGTLYDLEFLEDPETKRRVAAFGFHAGFAGAAAGALAYAAQQQSGGQGKLAGLKPYDNEAAMVKHVQAGLEGVEGGLGEVRVLVIGALGRCGSGAVDLFRKVGIKEENIIKWDMAETAKGGPFQEILDVDIFVNCIYLSKPIPKFVTSEFMAQAGESRRLSVVVDVSCDTTNPHNPIPIYGINTTFPEPTVEVDTKGVGKRCTVISIDHLPTLLPREASEQFSKDLLPSLLQLPDRASAKVWTNAEKLFQENLEEARLDDEKNGIRD</sequence>
<dbReference type="SUPFAM" id="SSF52283">
    <property type="entry name" value="Formate/glycerate dehydrogenase catalytic domain-like"/>
    <property type="match status" value="1"/>
</dbReference>
<feature type="disulfide bond" evidence="16">
    <location>
        <begin position="222"/>
        <end position="266"/>
    </location>
</feature>
<dbReference type="EMBL" id="JAKWFO010000016">
    <property type="protein sequence ID" value="KAI9631859.1"/>
    <property type="molecule type" value="Genomic_DNA"/>
</dbReference>
<evidence type="ECO:0000313" key="20">
    <source>
        <dbReference type="EMBL" id="KAI9631859.1"/>
    </source>
</evidence>
<feature type="region of interest" description="Disordered" evidence="17">
    <location>
        <begin position="1"/>
        <end position="23"/>
    </location>
</feature>
<keyword evidence="9 13" id="KW-0457">Lysine biosynthesis</keyword>
<evidence type="ECO:0000256" key="4">
    <source>
        <dbReference type="ARBA" id="ARBA00012847"/>
    </source>
</evidence>
<evidence type="ECO:0000256" key="17">
    <source>
        <dbReference type="SAM" id="MobiDB-lite"/>
    </source>
</evidence>
<reference evidence="20" key="1">
    <citation type="journal article" date="2022" name="G3 (Bethesda)">
        <title>High quality genome of the basidiomycete yeast Dioszegia hungarica PDD-24b-2 isolated from cloud water.</title>
        <authorList>
            <person name="Jarrige D."/>
            <person name="Haridas S."/>
            <person name="Bleykasten-Grosshans C."/>
            <person name="Joly M."/>
            <person name="Nadalig T."/>
            <person name="Sancelme M."/>
            <person name="Vuilleumier S."/>
            <person name="Grigoriev I.V."/>
            <person name="Amato P."/>
            <person name="Bringel F."/>
        </authorList>
    </citation>
    <scope>NUCLEOTIDE SEQUENCE</scope>
    <source>
        <strain evidence="20">PDD-24b-2</strain>
    </source>
</reference>
<dbReference type="SMART" id="SM01002">
    <property type="entry name" value="AlaDh_PNT_C"/>
    <property type="match status" value="1"/>
</dbReference>
<dbReference type="PANTHER" id="PTHR11133">
    <property type="entry name" value="SACCHAROPINE DEHYDROGENASE"/>
    <property type="match status" value="1"/>
</dbReference>
<dbReference type="CDD" id="cd12188">
    <property type="entry name" value="SDH"/>
    <property type="match status" value="1"/>
</dbReference>
<feature type="binding site" evidence="15">
    <location>
        <begin position="220"/>
        <end position="221"/>
    </location>
    <ligand>
        <name>NAD(+)</name>
        <dbReference type="ChEBI" id="CHEBI:57540"/>
    </ligand>
</feature>
<gene>
    <name evidence="20" type="ORF">MKK02DRAFT_30851</name>
</gene>
<feature type="binding site" evidence="15">
    <location>
        <position position="244"/>
    </location>
    <ligand>
        <name>NAD(+)</name>
        <dbReference type="ChEBI" id="CHEBI:57540"/>
    </ligand>
</feature>
<evidence type="ECO:0000256" key="5">
    <source>
        <dbReference type="ARBA" id="ARBA00021221"/>
    </source>
</evidence>
<accession>A0AA38LRT5</accession>
<feature type="compositionally biased region" description="Polar residues" evidence="17">
    <location>
        <begin position="1"/>
        <end position="21"/>
    </location>
</feature>
<dbReference type="EC" id="1.5.1.7" evidence="4 13"/>
<dbReference type="Pfam" id="PF01262">
    <property type="entry name" value="AlaDh_PNT_C"/>
    <property type="match status" value="1"/>
</dbReference>
<proteinExistence type="inferred from homology"/>
<feature type="active site" description="Proton donor" evidence="14">
    <location>
        <position position="113"/>
    </location>
</feature>
<evidence type="ECO:0000256" key="9">
    <source>
        <dbReference type="ARBA" id="ARBA00023154"/>
    </source>
</evidence>
<feature type="domain" description="Alanine dehydrogenase/pyridine nucleotide transhydrogenase N-terminal" evidence="19">
    <location>
        <begin position="25"/>
        <end position="160"/>
    </location>
</feature>
<dbReference type="InterPro" id="IPR036291">
    <property type="entry name" value="NAD(P)-bd_dom_sf"/>
</dbReference>
<keyword evidence="6 13" id="KW-0028">Amino-acid biosynthesis</keyword>
<dbReference type="GO" id="GO:0004754">
    <property type="term" value="F:saccharopine dehydrogenase (NAD+, L-lysine-forming) activity"/>
    <property type="evidence" value="ECO:0007669"/>
    <property type="project" value="UniProtKB-EC"/>
</dbReference>
<keyword evidence="10" id="KW-1015">Disulfide bond</keyword>
<comment type="catalytic activity">
    <reaction evidence="12 13">
        <text>L-saccharopine + NAD(+) + H2O = L-lysine + 2-oxoglutarate + NADH + H(+)</text>
        <dbReference type="Rhea" id="RHEA:12440"/>
        <dbReference type="ChEBI" id="CHEBI:15377"/>
        <dbReference type="ChEBI" id="CHEBI:15378"/>
        <dbReference type="ChEBI" id="CHEBI:16810"/>
        <dbReference type="ChEBI" id="CHEBI:32551"/>
        <dbReference type="ChEBI" id="CHEBI:57540"/>
        <dbReference type="ChEBI" id="CHEBI:57945"/>
        <dbReference type="ChEBI" id="CHEBI:57951"/>
        <dbReference type="EC" id="1.5.1.7"/>
    </reaction>
</comment>
<evidence type="ECO:0000256" key="1">
    <source>
        <dbReference type="ARBA" id="ARBA00004884"/>
    </source>
</evidence>
<feature type="binding site" evidence="15">
    <location>
        <begin position="338"/>
        <end position="341"/>
    </location>
    <ligand>
        <name>NAD(+)</name>
        <dbReference type="ChEBI" id="CHEBI:57540"/>
    </ligand>
</feature>
<dbReference type="InterPro" id="IPR007886">
    <property type="entry name" value="AlaDH/PNT_N"/>
</dbReference>
<evidence type="ECO:0000313" key="21">
    <source>
        <dbReference type="Proteomes" id="UP001164286"/>
    </source>
</evidence>
<evidence type="ECO:0000256" key="14">
    <source>
        <dbReference type="PIRSR" id="PIRSR018250-1"/>
    </source>
</evidence>
<feature type="binding site" evidence="15">
    <location>
        <position position="268"/>
    </location>
    <ligand>
        <name>NAD(+)</name>
        <dbReference type="ChEBI" id="CHEBI:57540"/>
    </ligand>
</feature>
<keyword evidence="7 13" id="KW-0560">Oxidoreductase</keyword>
<comment type="similarity">
    <text evidence="2 13">Belongs to the AlaDH/PNT family.</text>
</comment>
<dbReference type="PANTHER" id="PTHR11133:SF23">
    <property type="entry name" value="SACCHAROPINE DEHYDROGENASE [NAD(+), L-LYSINE-FORMING]"/>
    <property type="match status" value="1"/>
</dbReference>
<comment type="pathway">
    <text evidence="1 13">Amino-acid biosynthesis; L-lysine biosynthesis via AAA pathway; L-lysine from L-alpha-aminoadipate (fungal route): step 3/3.</text>
</comment>
<dbReference type="Pfam" id="PF05222">
    <property type="entry name" value="AlaDh_PNT_N"/>
    <property type="match status" value="1"/>
</dbReference>
<evidence type="ECO:0000259" key="19">
    <source>
        <dbReference type="SMART" id="SM01003"/>
    </source>
</evidence>
<evidence type="ECO:0000256" key="8">
    <source>
        <dbReference type="ARBA" id="ARBA00023027"/>
    </source>
</evidence>
<protein>
    <recommendedName>
        <fullName evidence="5 13">Saccharopine dehydrogenase [NAD(+), L-lysine-forming]</fullName>
        <shortName evidence="13">SDH</shortName>
        <ecNumber evidence="4 13">1.5.1.7</ecNumber>
    </recommendedName>
    <alternativeName>
        <fullName evidence="11 13">Lysine--2-oxoglutarate reductase</fullName>
    </alternativeName>
</protein>
<dbReference type="PIRSF" id="PIRSF018250">
    <property type="entry name" value="Saccharopine_DH_Lys"/>
    <property type="match status" value="1"/>
</dbReference>